<dbReference type="InterPro" id="IPR032610">
    <property type="entry name" value="DUF2172"/>
</dbReference>
<dbReference type="Pfam" id="PF16254">
    <property type="entry name" value="DUF4910"/>
    <property type="match status" value="1"/>
</dbReference>
<evidence type="ECO:0000259" key="1">
    <source>
        <dbReference type="Pfam" id="PF09940"/>
    </source>
</evidence>
<reference evidence="3" key="1">
    <citation type="journal article" date="2014" name="Front. Microbiol.">
        <title>High frequency of phylogenetically diverse reductive dehalogenase-homologous genes in deep subseafloor sedimentary metagenomes.</title>
        <authorList>
            <person name="Kawai M."/>
            <person name="Futagami T."/>
            <person name="Toyoda A."/>
            <person name="Takaki Y."/>
            <person name="Nishi S."/>
            <person name="Hori S."/>
            <person name="Arai W."/>
            <person name="Tsubouchi T."/>
            <person name="Morono Y."/>
            <person name="Uchiyama I."/>
            <person name="Ito T."/>
            <person name="Fujiyama A."/>
            <person name="Inagaki F."/>
            <person name="Takami H."/>
        </authorList>
    </citation>
    <scope>NUCLEOTIDE SEQUENCE</scope>
    <source>
        <strain evidence="3">Expedition CK06-06</strain>
    </source>
</reference>
<evidence type="ECO:0000313" key="3">
    <source>
        <dbReference type="EMBL" id="GAG16683.1"/>
    </source>
</evidence>
<evidence type="ECO:0000259" key="2">
    <source>
        <dbReference type="Pfam" id="PF16254"/>
    </source>
</evidence>
<feature type="domain" description="DUF4910" evidence="2">
    <location>
        <begin position="1"/>
        <end position="255"/>
    </location>
</feature>
<organism evidence="3">
    <name type="scientific">marine sediment metagenome</name>
    <dbReference type="NCBI Taxonomy" id="412755"/>
    <lineage>
        <taxon>unclassified sequences</taxon>
        <taxon>metagenomes</taxon>
        <taxon>ecological metagenomes</taxon>
    </lineage>
</organism>
<feature type="non-terminal residue" evidence="3">
    <location>
        <position position="1"/>
    </location>
</feature>
<comment type="caution">
    <text evidence="3">The sequence shown here is derived from an EMBL/GenBank/DDBJ whole genome shotgun (WGS) entry which is preliminary data.</text>
</comment>
<dbReference type="AlphaFoldDB" id="X0VW63"/>
<evidence type="ECO:0008006" key="4">
    <source>
        <dbReference type="Google" id="ProtNLM"/>
    </source>
</evidence>
<dbReference type="EMBL" id="BARS01036589">
    <property type="protein sequence ID" value="GAG16683.1"/>
    <property type="molecule type" value="Genomic_DNA"/>
</dbReference>
<name>X0VW63_9ZZZZ</name>
<accession>X0VW63</accession>
<feature type="domain" description="DUF2172" evidence="1">
    <location>
        <begin position="6"/>
        <end position="96"/>
    </location>
</feature>
<gene>
    <name evidence="3" type="ORF">S01H1_56215</name>
</gene>
<dbReference type="Gene3D" id="3.40.630.10">
    <property type="entry name" value="Zn peptidases"/>
    <property type="match status" value="1"/>
</dbReference>
<dbReference type="SUPFAM" id="SSF53187">
    <property type="entry name" value="Zn-dependent exopeptidases"/>
    <property type="match status" value="1"/>
</dbReference>
<dbReference type="Gene3D" id="3.50.30.90">
    <property type="match status" value="1"/>
</dbReference>
<dbReference type="Pfam" id="PF09940">
    <property type="entry name" value="DUF2172"/>
    <property type="match status" value="1"/>
</dbReference>
<protein>
    <recommendedName>
        <fullName evidence="4">DUF4910 domain-containing protein</fullName>
    </recommendedName>
</protein>
<sequence length="258" mass="29118">WTVPREWNIRDAYIKNSKGEKIVDFRKCNLHVVGYSASVNATMTLEELKPHLHTLGECPDWIPYLTSYYNEDWGFCMPHRQYEQLAGGNYEVVIESSLEDGNLRYGELCLNGESDDEVLLSTYICHPSLCNDNLSGVVLLTALAETLMGKALRYSYRFLFMPETIGAITWLSRNRENVRKIKHGLVATCVGDPGSSTYKRSRQGNALIDKAVEKVLIDSGDAFTVRDFWPTGSDERQFCSPGFDLPVGLLMRTRANSA</sequence>
<feature type="non-terminal residue" evidence="3">
    <location>
        <position position="258"/>
    </location>
</feature>
<proteinExistence type="predicted"/>
<dbReference type="InterPro" id="IPR032589">
    <property type="entry name" value="DUF4910"/>
</dbReference>